<accession>A0A1N7HCM8</accession>
<protein>
    <submittedName>
        <fullName evidence="3">CARDB protein</fullName>
    </submittedName>
</protein>
<sequence>MTVDEADGARTCYIFSMRMTMTARAVVTALVTSAVCTAATAAAHAAPALPDVSVTLPVLGPRNYPTSLPFAITVSNRGAATATDTAVTVTSIPPTASDFFIIPELRAGSSQTVATRSIIGRILIGQVTVTARTAQRDAKPQNNTVTGFRFIVGPP</sequence>
<dbReference type="GO" id="GO:0005975">
    <property type="term" value="P:carbohydrate metabolic process"/>
    <property type="evidence" value="ECO:0007669"/>
    <property type="project" value="UniProtKB-ARBA"/>
</dbReference>
<organism evidence="3 4">
    <name type="scientific">Williamsia sterculiae</name>
    <dbReference type="NCBI Taxonomy" id="1344003"/>
    <lineage>
        <taxon>Bacteria</taxon>
        <taxon>Bacillati</taxon>
        <taxon>Actinomycetota</taxon>
        <taxon>Actinomycetes</taxon>
        <taxon>Mycobacteriales</taxon>
        <taxon>Nocardiaceae</taxon>
        <taxon>Williamsia</taxon>
    </lineage>
</organism>
<feature type="domain" description="CARDB" evidence="2">
    <location>
        <begin position="64"/>
        <end position="133"/>
    </location>
</feature>
<dbReference type="Pfam" id="PF07705">
    <property type="entry name" value="CARDB"/>
    <property type="match status" value="1"/>
</dbReference>
<evidence type="ECO:0000256" key="1">
    <source>
        <dbReference type="SAM" id="SignalP"/>
    </source>
</evidence>
<dbReference type="InterPro" id="IPR013783">
    <property type="entry name" value="Ig-like_fold"/>
</dbReference>
<keyword evidence="4" id="KW-1185">Reference proteome</keyword>
<dbReference type="EMBL" id="FTNT01000015">
    <property type="protein sequence ID" value="SIS22523.1"/>
    <property type="molecule type" value="Genomic_DNA"/>
</dbReference>
<feature type="signal peptide" evidence="1">
    <location>
        <begin position="1"/>
        <end position="45"/>
    </location>
</feature>
<evidence type="ECO:0000313" key="3">
    <source>
        <dbReference type="EMBL" id="SIS22523.1"/>
    </source>
</evidence>
<reference evidence="3 4" key="1">
    <citation type="submission" date="2017-01" db="EMBL/GenBank/DDBJ databases">
        <authorList>
            <person name="Mah S.A."/>
            <person name="Swanson W.J."/>
            <person name="Moy G.W."/>
            <person name="Vacquier V.D."/>
        </authorList>
    </citation>
    <scope>NUCLEOTIDE SEQUENCE [LARGE SCALE GENOMIC DNA]</scope>
    <source>
        <strain evidence="3 4">CPCC 203464</strain>
    </source>
</reference>
<dbReference type="RefSeq" id="WP_076482759.1">
    <property type="nucleotide sequence ID" value="NZ_FTNT01000015.1"/>
</dbReference>
<feature type="chain" id="PRO_5038566978" evidence="1">
    <location>
        <begin position="46"/>
        <end position="155"/>
    </location>
</feature>
<name>A0A1N7HCM8_9NOCA</name>
<proteinExistence type="predicted"/>
<dbReference type="InterPro" id="IPR011635">
    <property type="entry name" value="CARDB"/>
</dbReference>
<dbReference type="Proteomes" id="UP000186218">
    <property type="component" value="Unassembled WGS sequence"/>
</dbReference>
<dbReference type="Gene3D" id="2.60.40.10">
    <property type="entry name" value="Immunoglobulins"/>
    <property type="match status" value="1"/>
</dbReference>
<evidence type="ECO:0000259" key="2">
    <source>
        <dbReference type="Pfam" id="PF07705"/>
    </source>
</evidence>
<gene>
    <name evidence="3" type="ORF">SAMN05445060_3968</name>
</gene>
<evidence type="ECO:0000313" key="4">
    <source>
        <dbReference type="Proteomes" id="UP000186218"/>
    </source>
</evidence>
<keyword evidence="1" id="KW-0732">Signal</keyword>
<dbReference type="AlphaFoldDB" id="A0A1N7HCM8"/>